<gene>
    <name evidence="11" type="ORF">DFQ27_007619</name>
</gene>
<evidence type="ECO:0000313" key="11">
    <source>
        <dbReference type="EMBL" id="KAG0253188.1"/>
    </source>
</evidence>
<organism evidence="11 12">
    <name type="scientific">Actinomortierella ambigua</name>
    <dbReference type="NCBI Taxonomy" id="1343610"/>
    <lineage>
        <taxon>Eukaryota</taxon>
        <taxon>Fungi</taxon>
        <taxon>Fungi incertae sedis</taxon>
        <taxon>Mucoromycota</taxon>
        <taxon>Mortierellomycotina</taxon>
        <taxon>Mortierellomycetes</taxon>
        <taxon>Mortierellales</taxon>
        <taxon>Mortierellaceae</taxon>
        <taxon>Actinomortierella</taxon>
    </lineage>
</organism>
<dbReference type="Pfam" id="PF01302">
    <property type="entry name" value="CAP_GLY"/>
    <property type="match status" value="1"/>
</dbReference>
<keyword evidence="12" id="KW-1185">Reference proteome</keyword>
<feature type="region of interest" description="Disordered" evidence="9">
    <location>
        <begin position="74"/>
        <end position="399"/>
    </location>
</feature>
<keyword evidence="5" id="KW-0243">Dynein</keyword>
<comment type="subcellular location">
    <subcellularLocation>
        <location evidence="1">Cytoplasm</location>
        <location evidence="1">Cytoskeleton</location>
    </subcellularLocation>
</comment>
<dbReference type="PANTHER" id="PTHR18916">
    <property type="entry name" value="DYNACTIN 1-RELATED MICROTUBULE-BINDING"/>
    <property type="match status" value="1"/>
</dbReference>
<dbReference type="Proteomes" id="UP000807716">
    <property type="component" value="Unassembled WGS sequence"/>
</dbReference>
<evidence type="ECO:0000256" key="4">
    <source>
        <dbReference type="ARBA" id="ARBA00022701"/>
    </source>
</evidence>
<protein>
    <recommendedName>
        <fullName evidence="10">CAP-Gly domain-containing protein</fullName>
    </recommendedName>
</protein>
<feature type="compositionally biased region" description="Polar residues" evidence="9">
    <location>
        <begin position="289"/>
        <end position="321"/>
    </location>
</feature>
<dbReference type="SMART" id="SM01052">
    <property type="entry name" value="CAP_GLY"/>
    <property type="match status" value="1"/>
</dbReference>
<dbReference type="Pfam" id="PF12455">
    <property type="entry name" value="Dynactin"/>
    <property type="match status" value="1"/>
</dbReference>
<feature type="compositionally biased region" description="Low complexity" evidence="9">
    <location>
        <begin position="139"/>
        <end position="159"/>
    </location>
</feature>
<dbReference type="OrthoDB" id="2130750at2759"/>
<feature type="compositionally biased region" description="Gly residues" evidence="9">
    <location>
        <begin position="358"/>
        <end position="367"/>
    </location>
</feature>
<feature type="compositionally biased region" description="Pro residues" evidence="9">
    <location>
        <begin position="323"/>
        <end position="333"/>
    </location>
</feature>
<feature type="compositionally biased region" description="Low complexity" evidence="9">
    <location>
        <begin position="86"/>
        <end position="106"/>
    </location>
</feature>
<dbReference type="SUPFAM" id="SSF74924">
    <property type="entry name" value="Cap-Gly domain"/>
    <property type="match status" value="1"/>
</dbReference>
<proteinExistence type="inferred from homology"/>
<dbReference type="GO" id="GO:0005634">
    <property type="term" value="C:nucleus"/>
    <property type="evidence" value="ECO:0007669"/>
    <property type="project" value="TreeGrafter"/>
</dbReference>
<comment type="similarity">
    <text evidence="2">Belongs to the dynactin 150 kDa subunit family.</text>
</comment>
<keyword evidence="6 8" id="KW-0175">Coiled coil</keyword>
<evidence type="ECO:0000256" key="7">
    <source>
        <dbReference type="ARBA" id="ARBA00023212"/>
    </source>
</evidence>
<feature type="compositionally biased region" description="Low complexity" evidence="9">
    <location>
        <begin position="1466"/>
        <end position="1486"/>
    </location>
</feature>
<evidence type="ECO:0000256" key="5">
    <source>
        <dbReference type="ARBA" id="ARBA00023017"/>
    </source>
</evidence>
<evidence type="ECO:0000256" key="1">
    <source>
        <dbReference type="ARBA" id="ARBA00004245"/>
    </source>
</evidence>
<name>A0A9P6PUU1_9FUNG</name>
<accession>A0A9P6PUU1</accession>
<feature type="domain" description="CAP-Gly" evidence="10">
    <location>
        <begin position="31"/>
        <end position="73"/>
    </location>
</feature>
<feature type="coiled-coil region" evidence="8">
    <location>
        <begin position="410"/>
        <end position="699"/>
    </location>
</feature>
<feature type="compositionally biased region" description="Low complexity" evidence="9">
    <location>
        <begin position="1245"/>
        <end position="1260"/>
    </location>
</feature>
<keyword evidence="7" id="KW-0206">Cytoskeleton</keyword>
<dbReference type="PROSITE" id="PS50245">
    <property type="entry name" value="CAP_GLY_2"/>
    <property type="match status" value="1"/>
</dbReference>
<evidence type="ECO:0000259" key="10">
    <source>
        <dbReference type="PROSITE" id="PS50245"/>
    </source>
</evidence>
<dbReference type="EMBL" id="JAAAJB010000602">
    <property type="protein sequence ID" value="KAG0253188.1"/>
    <property type="molecule type" value="Genomic_DNA"/>
</dbReference>
<dbReference type="PANTHER" id="PTHR18916:SF85">
    <property type="entry name" value="TUBULIN-FOLDING COFACTOR B"/>
    <property type="match status" value="1"/>
</dbReference>
<dbReference type="GO" id="GO:0031122">
    <property type="term" value="P:cytoplasmic microtubule organization"/>
    <property type="evidence" value="ECO:0007669"/>
    <property type="project" value="TreeGrafter"/>
</dbReference>
<reference evidence="11" key="1">
    <citation type="journal article" date="2020" name="Fungal Divers.">
        <title>Resolving the Mortierellaceae phylogeny through synthesis of multi-gene phylogenetics and phylogenomics.</title>
        <authorList>
            <person name="Vandepol N."/>
            <person name="Liber J."/>
            <person name="Desiro A."/>
            <person name="Na H."/>
            <person name="Kennedy M."/>
            <person name="Barry K."/>
            <person name="Grigoriev I.V."/>
            <person name="Miller A.N."/>
            <person name="O'Donnell K."/>
            <person name="Stajich J.E."/>
            <person name="Bonito G."/>
        </authorList>
    </citation>
    <scope>NUCLEOTIDE SEQUENCE</scope>
    <source>
        <strain evidence="11">BC1065</strain>
    </source>
</reference>
<feature type="compositionally biased region" description="Pro residues" evidence="9">
    <location>
        <begin position="254"/>
        <end position="265"/>
    </location>
</feature>
<dbReference type="InterPro" id="IPR036859">
    <property type="entry name" value="CAP-Gly_dom_sf"/>
</dbReference>
<dbReference type="InterPro" id="IPR000938">
    <property type="entry name" value="CAP-Gly_domain"/>
</dbReference>
<dbReference type="InterPro" id="IPR022157">
    <property type="entry name" value="Dynactin"/>
</dbReference>
<comment type="caution">
    <text evidence="11">The sequence shown here is derived from an EMBL/GenBank/DDBJ whole genome shotgun (WGS) entry which is preliminary data.</text>
</comment>
<dbReference type="GO" id="GO:0051010">
    <property type="term" value="F:microtubule plus-end binding"/>
    <property type="evidence" value="ECO:0007669"/>
    <property type="project" value="TreeGrafter"/>
</dbReference>
<feature type="region of interest" description="Disordered" evidence="9">
    <location>
        <begin position="1238"/>
        <end position="1261"/>
    </location>
</feature>
<evidence type="ECO:0000256" key="6">
    <source>
        <dbReference type="ARBA" id="ARBA00023054"/>
    </source>
</evidence>
<dbReference type="Gene3D" id="2.30.30.190">
    <property type="entry name" value="CAP Gly-rich-like domain"/>
    <property type="match status" value="1"/>
</dbReference>
<feature type="compositionally biased region" description="Low complexity" evidence="9">
    <location>
        <begin position="113"/>
        <end position="131"/>
    </location>
</feature>
<evidence type="ECO:0000313" key="12">
    <source>
        <dbReference type="Proteomes" id="UP000807716"/>
    </source>
</evidence>
<evidence type="ECO:0000256" key="3">
    <source>
        <dbReference type="ARBA" id="ARBA00022490"/>
    </source>
</evidence>
<dbReference type="GO" id="GO:0035371">
    <property type="term" value="C:microtubule plus-end"/>
    <property type="evidence" value="ECO:0007669"/>
    <property type="project" value="TreeGrafter"/>
</dbReference>
<keyword evidence="3" id="KW-0963">Cytoplasm</keyword>
<feature type="coiled-coil region" evidence="8">
    <location>
        <begin position="1136"/>
        <end position="1236"/>
    </location>
</feature>
<feature type="region of interest" description="Disordered" evidence="9">
    <location>
        <begin position="1466"/>
        <end position="1497"/>
    </location>
</feature>
<sequence>MATNSGAATDFEVGTRVEVAGGNQGTVRFSGTTAFAGGRWVGIELDLPQGKNSGVVANKRYFECKPDHGLFVRPSQVRAIDDGPQGSTATPPATATASGRTSRPASMVGRTQGASTAAGRMATRTGTSASGGPAGAGGSTSSSRVAAATSRPASRRTSTLEPQSDAPARVRVAPSSSSAAASSARAIVGGGAAAAAARGTAARARATSTSSPTPTPTPVVIRGRTELESSTPSTPTVAQPPPADFPSSSSSSPSPSPTPPPPLPPLSSSSSSSSRQPTPVQQHQHHPSELSSSTLEDIHESSQLARDSPTPSEPESVNSGKATPPPNFAPKAPPAAVSLPAPAPPRSQLSSMPSGIPLVGGGGGVGATGSLLVAPKVMHQQQQQQQQQPPSLASLGPAQRMEASVPLKDYEELRIKLRILEAKRTEDRERLKEAERIKEESEQFQSMRPKLQAKLAEMQQELRDAKRALKDAVSDKDSFEGKYNDTLDSLEVALLDKEMAEEKAETLQHEVNTLKEKVEEQTVDLRVLQNEDSGTAGMDAVRAVQVERQNERLQEALIRLRDVTSEQEAELQRKIRNLEREASSLQEVQAENEKLKESVETAENQIEDLKQRLDDAIGAEDMIEQLSEKNILLTEKVEEQQAVIDDLEALKELNDEMEEAHQENAKQMQAEINLKDTQLREHQKRIEAQEESMADYENTILQFREYVATLQADLEQMRQREEARQAGANGGAGTGGAGGVGGIGTQSQAMLSLNLQLQSTAMKAQAKAIDLELRKLDALQANDNLQLVQPYLPERFFKTENDSIQCFLLFKRLAYKADLMIKHLEQQYNIAEKIVQTQVPQELVATCEVRQRLAWFGDLSKRFVSYIEGCPVEVFGKMGQVYHDLLGTERRLDNWVSLLRKEELNETECVVDLKRAISQLDHLAETYLTATKLDLADRYYGTARALDLNLDRMVVNLSTVNSMLAQREDGFRVVDTDDVQYQLTHTLMALVTQAKSGKVATRKILRRLDELAAQTMVVPSESLLSQYRNVSQASSKLGEFTYEFIRSMLTYIRQRREGSSTAETIQVTIANVTDAHLGVSETSMLDGCRKLLNGLLQDLSSLLEGILEPDVATKVTKAEKAWVLRAKDIKAEVVVNTDAEQKAQSLQDQVLKLVKDAKLKDQALQESNVKIDLLNKRMETFKKQAEQISYLDQNIDKAKSQEKAYEELIQNLQTDIADMQQENAQLKRALRKTENRGMMSSLKRPTVPGVPGSPGSTVAGAGPGNGSTGSLGGSMILGGLDQDGMVVGGVSSLSLVSADGLENLPSRELLVQMESLKAALRYVRSENAALRTRAAMQDLGLSNDMSLLHLPLSQVHLEGTAYALAESAATQKEDARMMETIASLVAKKKASTAEASSSAALASIRSGFTSSGRGGLTKAEELKAVALESRKLLREARWVCASPKVVDLTLSRQATLAAVGESLPMATAPTTETEDAASSASAKTSAVDGSASKRPARWQSLQTRPEWQYHTQQAVLTTIGKRSVELREKLARLSRPVAGSSGSSTANTTTTLMTTTTTKLQKLSTVVSEKPIARVRFPPSMSALCGPVAGHNADGDSSKALRKDLSVYLKSPHEFEAVHNLFVR</sequence>
<dbReference type="GO" id="GO:0030286">
    <property type="term" value="C:dynein complex"/>
    <property type="evidence" value="ECO:0007669"/>
    <property type="project" value="UniProtKB-KW"/>
</dbReference>
<evidence type="ECO:0000256" key="2">
    <source>
        <dbReference type="ARBA" id="ARBA00011010"/>
    </source>
</evidence>
<evidence type="ECO:0000256" key="8">
    <source>
        <dbReference type="SAM" id="Coils"/>
    </source>
</evidence>
<keyword evidence="4" id="KW-0493">Microtubule</keyword>
<evidence type="ECO:0000256" key="9">
    <source>
        <dbReference type="SAM" id="MobiDB-lite"/>
    </source>
</evidence>
<feature type="compositionally biased region" description="Low complexity" evidence="9">
    <location>
        <begin position="166"/>
        <end position="222"/>
    </location>
</feature>
<dbReference type="GO" id="GO:0005938">
    <property type="term" value="C:cell cortex"/>
    <property type="evidence" value="ECO:0007669"/>
    <property type="project" value="TreeGrafter"/>
</dbReference>